<organism evidence="1 2">
    <name type="scientific">Claviceps purpurea (strain 20.1)</name>
    <name type="common">Ergot fungus</name>
    <name type="synonym">Sphacelia segetum</name>
    <dbReference type="NCBI Taxonomy" id="1111077"/>
    <lineage>
        <taxon>Eukaryota</taxon>
        <taxon>Fungi</taxon>
        <taxon>Dikarya</taxon>
        <taxon>Ascomycota</taxon>
        <taxon>Pezizomycotina</taxon>
        <taxon>Sordariomycetes</taxon>
        <taxon>Hypocreomycetidae</taxon>
        <taxon>Hypocreales</taxon>
        <taxon>Clavicipitaceae</taxon>
        <taxon>Claviceps</taxon>
    </lineage>
</organism>
<dbReference type="Proteomes" id="UP000016801">
    <property type="component" value="Unassembled WGS sequence"/>
</dbReference>
<dbReference type="OrthoDB" id="10396633at2759"/>
<accession>M1W284</accession>
<gene>
    <name evidence="1" type="ORF">CPUR_05474</name>
</gene>
<proteinExistence type="predicted"/>
<reference evidence="1 2" key="1">
    <citation type="journal article" date="2013" name="PLoS Genet.">
        <title>Plant-symbiotic fungi as chemical engineers: Multi-genome analysis of the Clavicipitaceae reveals dynamics of alkaloid loci.</title>
        <authorList>
            <person name="Schardl C.L."/>
            <person name="Young C.A."/>
            <person name="Hesse U."/>
            <person name="Amyotte S.G."/>
            <person name="Andreeva K."/>
            <person name="Calie P.J."/>
            <person name="Fleetwood D.J."/>
            <person name="Haws D.C."/>
            <person name="Moore N."/>
            <person name="Oeser B."/>
            <person name="Panaccione D.G."/>
            <person name="Schweri K.K."/>
            <person name="Voisey C.R."/>
            <person name="Farman M.L."/>
            <person name="Jaromczyk J.W."/>
            <person name="Roe B.A."/>
            <person name="O'Sullivan D.M."/>
            <person name="Scott B."/>
            <person name="Tudzynski P."/>
            <person name="An Z."/>
            <person name="Arnaoudova E.G."/>
            <person name="Bullock C.T."/>
            <person name="Charlton N.D."/>
            <person name="Chen L."/>
            <person name="Cox M."/>
            <person name="Dinkins R.D."/>
            <person name="Florea S."/>
            <person name="Glenn A.E."/>
            <person name="Gordon A."/>
            <person name="Gueldener U."/>
            <person name="Harris D.R."/>
            <person name="Hollin W."/>
            <person name="Jaromczyk J."/>
            <person name="Johnson R.D."/>
            <person name="Khan A.K."/>
            <person name="Leistner E."/>
            <person name="Leuchtmann A."/>
            <person name="Li C."/>
            <person name="Liu J."/>
            <person name="Liu J."/>
            <person name="Liu M."/>
            <person name="Mace W."/>
            <person name="Machado C."/>
            <person name="Nagabhyru P."/>
            <person name="Pan J."/>
            <person name="Schmid J."/>
            <person name="Sugawara K."/>
            <person name="Steiner U."/>
            <person name="Takach J.E."/>
            <person name="Tanaka E."/>
            <person name="Webb J.S."/>
            <person name="Wilson E.V."/>
            <person name="Wiseman J.L."/>
            <person name="Yoshida R."/>
            <person name="Zeng Z."/>
        </authorList>
    </citation>
    <scope>NUCLEOTIDE SEQUENCE [LARGE SCALE GENOMIC DNA]</scope>
    <source>
        <strain evidence="1 2">20.1</strain>
    </source>
</reference>
<keyword evidence="2" id="KW-1185">Reference proteome</keyword>
<dbReference type="AlphaFoldDB" id="M1W284"/>
<dbReference type="HOGENOM" id="CLU_1844875_0_0_1"/>
<comment type="caution">
    <text evidence="1">The sequence shown here is derived from an EMBL/GenBank/DDBJ whole genome shotgun (WGS) entry which is preliminary data.</text>
</comment>
<protein>
    <submittedName>
        <fullName evidence="1">Uncharacterized protein</fullName>
    </submittedName>
</protein>
<evidence type="ECO:0000313" key="2">
    <source>
        <dbReference type="Proteomes" id="UP000016801"/>
    </source>
</evidence>
<evidence type="ECO:0000313" key="1">
    <source>
        <dbReference type="EMBL" id="CCE31621.1"/>
    </source>
</evidence>
<name>M1W284_CLAP2</name>
<sequence length="139" mass="15404">MTCDRTLSDAEFEDGTDVFEDGTDVVAEIEYDDGDEFSHATLNLHLLSAYVVRFRARMHPEAICAETVHFASAIPDFPISAENGFAYLIDTRGIDKDDLAEPWNVMNTIQYYTTRDCNGHRLSIPVGYACATAQIGAMA</sequence>
<dbReference type="EMBL" id="CAGA01000032">
    <property type="protein sequence ID" value="CCE31621.1"/>
    <property type="molecule type" value="Genomic_DNA"/>
</dbReference>
<dbReference type="VEuPathDB" id="FungiDB:CPUR_05474"/>